<comment type="caution">
    <text evidence="1">The sequence shown here is derived from an EMBL/GenBank/DDBJ whole genome shotgun (WGS) entry which is preliminary data.</text>
</comment>
<evidence type="ECO:0000313" key="1">
    <source>
        <dbReference type="EMBL" id="RFN50899.1"/>
    </source>
</evidence>
<dbReference type="AlphaFoldDB" id="A0A395MUM6"/>
<accession>A0A395MUM6</accession>
<evidence type="ECO:0008006" key="3">
    <source>
        <dbReference type="Google" id="ProtNLM"/>
    </source>
</evidence>
<gene>
    <name evidence="1" type="ORF">FIE12Z_4845</name>
</gene>
<sequence>MSSWFNFCSSPLKGDAHEERPKISRWLGPSRVLKFNEENSVTIPEGILRSHPKFFALWADNQTLVMGGISRQVAHIVINYLYTGAYENLQILRSTSEARNHVDFTTAVQVHNIGVEYHLAELRQLASERIAIYGDNITLVLIVKILSEPPFKNISLVGSLRDYVRHRANQQEEMIPKNVQTLINGSMAGILCERIASLESEKKQLHEALNRR</sequence>
<dbReference type="STRING" id="2594813.A0A395MUM6"/>
<dbReference type="PANTHER" id="PTHR37538:SF4">
    <property type="entry name" value="PITSLRE SERINE_THREONINE-PROTEIN KINASE CDC2L1"/>
    <property type="match status" value="1"/>
</dbReference>
<dbReference type="PANTHER" id="PTHR37538">
    <property type="entry name" value="BTB DOMAIN-CONTAINING PROTEIN"/>
    <property type="match status" value="1"/>
</dbReference>
<protein>
    <recommendedName>
        <fullName evidence="3">BTB domain-containing protein</fullName>
    </recommendedName>
</protein>
<reference evidence="1 2" key="1">
    <citation type="journal article" date="2018" name="PLoS Pathog.">
        <title>Evolution of structural diversity of trichothecenes, a family of toxins produced by plant pathogenic and entomopathogenic fungi.</title>
        <authorList>
            <person name="Proctor R.H."/>
            <person name="McCormick S.P."/>
            <person name="Kim H.S."/>
            <person name="Cardoza R.E."/>
            <person name="Stanley A.M."/>
            <person name="Lindo L."/>
            <person name="Kelly A."/>
            <person name="Brown D.W."/>
            <person name="Lee T."/>
            <person name="Vaughan M.M."/>
            <person name="Alexander N.J."/>
            <person name="Busman M."/>
            <person name="Gutierrez S."/>
        </authorList>
    </citation>
    <scope>NUCLEOTIDE SEQUENCE [LARGE SCALE GENOMIC DNA]</scope>
    <source>
        <strain evidence="1 2">NRRL 13405</strain>
    </source>
</reference>
<dbReference type="Proteomes" id="UP000265631">
    <property type="component" value="Unassembled WGS sequence"/>
</dbReference>
<organism evidence="1 2">
    <name type="scientific">Fusarium flagelliforme</name>
    <dbReference type="NCBI Taxonomy" id="2675880"/>
    <lineage>
        <taxon>Eukaryota</taxon>
        <taxon>Fungi</taxon>
        <taxon>Dikarya</taxon>
        <taxon>Ascomycota</taxon>
        <taxon>Pezizomycotina</taxon>
        <taxon>Sordariomycetes</taxon>
        <taxon>Hypocreomycetidae</taxon>
        <taxon>Hypocreales</taxon>
        <taxon>Nectriaceae</taxon>
        <taxon>Fusarium</taxon>
        <taxon>Fusarium incarnatum-equiseti species complex</taxon>
    </lineage>
</organism>
<dbReference type="EMBL" id="PXXK01000124">
    <property type="protein sequence ID" value="RFN50899.1"/>
    <property type="molecule type" value="Genomic_DNA"/>
</dbReference>
<evidence type="ECO:0000313" key="2">
    <source>
        <dbReference type="Proteomes" id="UP000265631"/>
    </source>
</evidence>
<proteinExistence type="predicted"/>
<keyword evidence="2" id="KW-1185">Reference proteome</keyword>
<name>A0A395MUM6_9HYPO</name>